<evidence type="ECO:0000259" key="1">
    <source>
        <dbReference type="PROSITE" id="PS50851"/>
    </source>
</evidence>
<dbReference type="Pfam" id="PF01584">
    <property type="entry name" value="CheW"/>
    <property type="match status" value="1"/>
</dbReference>
<evidence type="ECO:0000313" key="2">
    <source>
        <dbReference type="EMBL" id="KWT85545.1"/>
    </source>
</evidence>
<dbReference type="SMART" id="SM00260">
    <property type="entry name" value="CheW"/>
    <property type="match status" value="1"/>
</dbReference>
<accession>A0ABR5SGE0</accession>
<dbReference type="CDD" id="cd00732">
    <property type="entry name" value="CheW"/>
    <property type="match status" value="1"/>
</dbReference>
<dbReference type="PANTHER" id="PTHR22617">
    <property type="entry name" value="CHEMOTAXIS SENSOR HISTIDINE KINASE-RELATED"/>
    <property type="match status" value="1"/>
</dbReference>
<dbReference type="EMBL" id="LNQR01000060">
    <property type="protein sequence ID" value="KWT85545.1"/>
    <property type="molecule type" value="Genomic_DNA"/>
</dbReference>
<comment type="caution">
    <text evidence="2">The sequence shown here is derived from an EMBL/GenBank/DDBJ whole genome shotgun (WGS) entry which is preliminary data.</text>
</comment>
<gene>
    <name evidence="2" type="primary">cheW</name>
    <name evidence="2" type="ORF">ASN18_1679</name>
</gene>
<dbReference type="InterPro" id="IPR036061">
    <property type="entry name" value="CheW-like_dom_sf"/>
</dbReference>
<evidence type="ECO:0000313" key="3">
    <source>
        <dbReference type="Proteomes" id="UP000060487"/>
    </source>
</evidence>
<name>A0ABR5SGE0_9BACT</name>
<dbReference type="SUPFAM" id="SSF50341">
    <property type="entry name" value="CheW-like"/>
    <property type="match status" value="1"/>
</dbReference>
<feature type="domain" description="CheW-like" evidence="1">
    <location>
        <begin position="10"/>
        <end position="150"/>
    </location>
</feature>
<proteinExistence type="predicted"/>
<dbReference type="InterPro" id="IPR002545">
    <property type="entry name" value="CheW-lke_dom"/>
</dbReference>
<dbReference type="PROSITE" id="PS50851">
    <property type="entry name" value="CHEW"/>
    <property type="match status" value="1"/>
</dbReference>
<sequence length="154" mass="17105">MEAFAVTDTVLQLVTFTLGTEEYAVDILRVQEINRMTEITMVPNAPPFVEGVVNLRGKVIPVVSLRRKFDIEDKPSDESSRVMIVDLQGVTIGLIVDSVSEVLRVPSDIVEPTPPMGTNINTEFIYGIAKLNDRLIILLDIDKMLERTSVGSLF</sequence>
<dbReference type="PANTHER" id="PTHR22617:SF23">
    <property type="entry name" value="CHEMOTAXIS PROTEIN CHEW"/>
    <property type="match status" value="1"/>
</dbReference>
<organism evidence="2 3">
    <name type="scientific">Candidatus Magnetominusculus xianensis</name>
    <dbReference type="NCBI Taxonomy" id="1748249"/>
    <lineage>
        <taxon>Bacteria</taxon>
        <taxon>Pseudomonadati</taxon>
        <taxon>Nitrospirota</taxon>
        <taxon>Nitrospiria</taxon>
        <taxon>Nitrospirales</taxon>
        <taxon>Nitrospiraceae</taxon>
        <taxon>Candidatus Magnetominusculus</taxon>
    </lineage>
</organism>
<dbReference type="Gene3D" id="2.40.50.180">
    <property type="entry name" value="CheA-289, Domain 4"/>
    <property type="match status" value="1"/>
</dbReference>
<reference evidence="2 3" key="1">
    <citation type="submission" date="2015-11" db="EMBL/GenBank/DDBJ databases">
        <authorList>
            <person name="Lin W."/>
        </authorList>
    </citation>
    <scope>NUCLEOTIDE SEQUENCE [LARGE SCALE GENOMIC DNA]</scope>
    <source>
        <strain evidence="2 3">HCH-1</strain>
    </source>
</reference>
<dbReference type="Proteomes" id="UP000060487">
    <property type="component" value="Unassembled WGS sequence"/>
</dbReference>
<dbReference type="InterPro" id="IPR039315">
    <property type="entry name" value="CheW"/>
</dbReference>
<dbReference type="Gene3D" id="2.30.30.40">
    <property type="entry name" value="SH3 Domains"/>
    <property type="match status" value="1"/>
</dbReference>
<keyword evidence="3" id="KW-1185">Reference proteome</keyword>
<dbReference type="RefSeq" id="WP_085052298.1">
    <property type="nucleotide sequence ID" value="NZ_LNQR01000060.1"/>
</dbReference>
<protein>
    <submittedName>
        <fullName evidence="2">Chemotaxis protein CheW</fullName>
    </submittedName>
</protein>